<dbReference type="InterPro" id="IPR050833">
    <property type="entry name" value="Poly_Biosynth_Transport"/>
</dbReference>
<feature type="transmembrane region" description="Helical" evidence="7">
    <location>
        <begin position="258"/>
        <end position="282"/>
    </location>
</feature>
<evidence type="ECO:0000256" key="1">
    <source>
        <dbReference type="ARBA" id="ARBA00004651"/>
    </source>
</evidence>
<comment type="subcellular location">
    <subcellularLocation>
        <location evidence="1">Cell membrane</location>
        <topology evidence="1">Multi-pass membrane protein</topology>
    </subcellularLocation>
</comment>
<dbReference type="RefSeq" id="WP_152772230.1">
    <property type="nucleotide sequence ID" value="NZ_VJZC01000097.1"/>
</dbReference>
<feature type="transmembrane region" description="Helical" evidence="7">
    <location>
        <begin position="366"/>
        <end position="384"/>
    </location>
</feature>
<keyword evidence="3 7" id="KW-0812">Transmembrane</keyword>
<feature type="transmembrane region" description="Helical" evidence="7">
    <location>
        <begin position="91"/>
        <end position="112"/>
    </location>
</feature>
<keyword evidence="4 7" id="KW-1133">Transmembrane helix</keyword>
<dbReference type="PANTHER" id="PTHR30250">
    <property type="entry name" value="PST FAMILY PREDICTED COLANIC ACID TRANSPORTER"/>
    <property type="match status" value="1"/>
</dbReference>
<feature type="transmembrane region" description="Helical" evidence="7">
    <location>
        <begin position="294"/>
        <end position="315"/>
    </location>
</feature>
<evidence type="ECO:0000256" key="4">
    <source>
        <dbReference type="ARBA" id="ARBA00022989"/>
    </source>
</evidence>
<accession>A0A5N8XIA1</accession>
<feature type="transmembrane region" description="Helical" evidence="7">
    <location>
        <begin position="390"/>
        <end position="412"/>
    </location>
</feature>
<evidence type="ECO:0000256" key="3">
    <source>
        <dbReference type="ARBA" id="ARBA00022692"/>
    </source>
</evidence>
<dbReference type="InterPro" id="IPR002797">
    <property type="entry name" value="Polysacc_synth"/>
</dbReference>
<feature type="transmembrane region" description="Helical" evidence="7">
    <location>
        <begin position="50"/>
        <end position="70"/>
    </location>
</feature>
<dbReference type="OrthoDB" id="30633at2"/>
<feature type="transmembrane region" description="Helical" evidence="7">
    <location>
        <begin position="124"/>
        <end position="143"/>
    </location>
</feature>
<evidence type="ECO:0000256" key="2">
    <source>
        <dbReference type="ARBA" id="ARBA00022475"/>
    </source>
</evidence>
<dbReference type="Pfam" id="PF01943">
    <property type="entry name" value="Polysacc_synt"/>
    <property type="match status" value="1"/>
</dbReference>
<dbReference type="EMBL" id="VJZC01000097">
    <property type="protein sequence ID" value="MPY58698.1"/>
    <property type="molecule type" value="Genomic_DNA"/>
</dbReference>
<evidence type="ECO:0000313" key="9">
    <source>
        <dbReference type="Proteomes" id="UP000400924"/>
    </source>
</evidence>
<feature type="transmembrane region" description="Helical" evidence="7">
    <location>
        <begin position="223"/>
        <end position="246"/>
    </location>
</feature>
<reference evidence="8 9" key="1">
    <citation type="submission" date="2019-07" db="EMBL/GenBank/DDBJ databases">
        <title>New species of Amycolatopsis and Streptomyces.</title>
        <authorList>
            <person name="Duangmal K."/>
            <person name="Teo W.F.A."/>
            <person name="Lipun K."/>
        </authorList>
    </citation>
    <scope>NUCLEOTIDE SEQUENCE [LARGE SCALE GENOMIC DNA]</scope>
    <source>
        <strain evidence="8 9">NBRC 106415</strain>
    </source>
</reference>
<evidence type="ECO:0000256" key="6">
    <source>
        <dbReference type="SAM" id="MobiDB-lite"/>
    </source>
</evidence>
<feature type="transmembrane region" description="Helical" evidence="7">
    <location>
        <begin position="20"/>
        <end position="44"/>
    </location>
</feature>
<evidence type="ECO:0000256" key="7">
    <source>
        <dbReference type="SAM" id="Phobius"/>
    </source>
</evidence>
<feature type="transmembrane region" description="Helical" evidence="7">
    <location>
        <begin position="181"/>
        <end position="202"/>
    </location>
</feature>
<feature type="transmembrane region" description="Helical" evidence="7">
    <location>
        <begin position="335"/>
        <end position="354"/>
    </location>
</feature>
<feature type="region of interest" description="Disordered" evidence="6">
    <location>
        <begin position="422"/>
        <end position="446"/>
    </location>
</feature>
<gene>
    <name evidence="8" type="ORF">FNH08_16470</name>
</gene>
<keyword evidence="5 7" id="KW-0472">Membrane</keyword>
<comment type="caution">
    <text evidence="8">The sequence shown here is derived from an EMBL/GenBank/DDBJ whole genome shotgun (WGS) entry which is preliminary data.</text>
</comment>
<keyword evidence="9" id="KW-1185">Reference proteome</keyword>
<sequence length="446" mass="47071">MARPKGRHARPADQVYRSSFFLMASTATIAGLGFVFWIVVARYYSPEQVGLATSLISAISLISYLSLFGLNSTLIRFPAPTAARNGQLTQSIALVTTASCLVGAVYVAGLPLYGEKLVFVRDQLPLAAAFVVICACAAVNQLTDSVFIGARIPQYNALVDGVIQGLTKLALPVALVGLGSVGIVGSAGGGFAVAVLASLFLMHRRLGFRFDFRTRGTRLREQLRFSVASYVTSLLNLMPQLVVPLIVLHQLGAAAAGYYYVAFQIASLLNAVSFSVGEALFAEGSHDPSRIGVLLRRTAAIIAGLMVPAAAVVALGSGLILKLFGGSYATEARPLLMVFAVGALAVALSSWSNFALKLTRQMRQLVVNNLVFATVSISLAFLWAPRGLVWIGWAWAAGNLASGLVALAALLGHRRRSIAAVRHSEPDAEPGPESESGNVRTAEAQA</sequence>
<dbReference type="Proteomes" id="UP000400924">
    <property type="component" value="Unassembled WGS sequence"/>
</dbReference>
<proteinExistence type="predicted"/>
<evidence type="ECO:0000313" key="8">
    <source>
        <dbReference type="EMBL" id="MPY58698.1"/>
    </source>
</evidence>
<protein>
    <submittedName>
        <fullName evidence="8">Lipopolysaccharide biosynthesis protein</fullName>
    </submittedName>
</protein>
<evidence type="ECO:0000256" key="5">
    <source>
        <dbReference type="ARBA" id="ARBA00023136"/>
    </source>
</evidence>
<dbReference type="PANTHER" id="PTHR30250:SF11">
    <property type="entry name" value="O-ANTIGEN TRANSPORTER-RELATED"/>
    <property type="match status" value="1"/>
</dbReference>
<feature type="transmembrane region" description="Helical" evidence="7">
    <location>
        <begin position="155"/>
        <end position="175"/>
    </location>
</feature>
<dbReference type="GO" id="GO:0005886">
    <property type="term" value="C:plasma membrane"/>
    <property type="evidence" value="ECO:0007669"/>
    <property type="project" value="UniProtKB-SubCell"/>
</dbReference>
<organism evidence="8 9">
    <name type="scientific">Streptomyces spongiae</name>
    <dbReference type="NCBI Taxonomy" id="565072"/>
    <lineage>
        <taxon>Bacteria</taxon>
        <taxon>Bacillati</taxon>
        <taxon>Actinomycetota</taxon>
        <taxon>Actinomycetes</taxon>
        <taxon>Kitasatosporales</taxon>
        <taxon>Streptomycetaceae</taxon>
        <taxon>Streptomyces</taxon>
    </lineage>
</organism>
<name>A0A5N8XIA1_9ACTN</name>
<dbReference type="AlphaFoldDB" id="A0A5N8XIA1"/>
<keyword evidence="2" id="KW-1003">Cell membrane</keyword>